<dbReference type="Pfam" id="PF00126">
    <property type="entry name" value="HTH_1"/>
    <property type="match status" value="1"/>
</dbReference>
<proteinExistence type="inferred from homology"/>
<dbReference type="PROSITE" id="PS50931">
    <property type="entry name" value="HTH_LYSR"/>
    <property type="match status" value="1"/>
</dbReference>
<organism evidence="3 4">
    <name type="scientific">Mesorhizobium shonense</name>
    <dbReference type="NCBI Taxonomy" id="1209948"/>
    <lineage>
        <taxon>Bacteria</taxon>
        <taxon>Pseudomonadati</taxon>
        <taxon>Pseudomonadota</taxon>
        <taxon>Alphaproteobacteria</taxon>
        <taxon>Hyphomicrobiales</taxon>
        <taxon>Phyllobacteriaceae</taxon>
        <taxon>Mesorhizobium</taxon>
    </lineage>
</organism>
<reference evidence="3 4" key="1">
    <citation type="submission" date="2024-06" db="EMBL/GenBank/DDBJ databases">
        <title>Genomic Encyclopedia of Type Strains, Phase IV (KMG-IV): sequencing the most valuable type-strain genomes for metagenomic binning, comparative biology and taxonomic classification.</title>
        <authorList>
            <person name="Goeker M."/>
        </authorList>
    </citation>
    <scope>NUCLEOTIDE SEQUENCE [LARGE SCALE GENOMIC DNA]</scope>
    <source>
        <strain evidence="3 4">DSM 29846</strain>
    </source>
</reference>
<dbReference type="InterPro" id="IPR000847">
    <property type="entry name" value="LysR_HTH_N"/>
</dbReference>
<keyword evidence="3" id="KW-0238">DNA-binding</keyword>
<dbReference type="PANTHER" id="PTHR30537:SF3">
    <property type="entry name" value="TRANSCRIPTIONAL REGULATORY PROTEIN"/>
    <property type="match status" value="1"/>
</dbReference>
<evidence type="ECO:0000313" key="4">
    <source>
        <dbReference type="Proteomes" id="UP001549036"/>
    </source>
</evidence>
<dbReference type="SUPFAM" id="SSF46785">
    <property type="entry name" value="Winged helix' DNA-binding domain"/>
    <property type="match status" value="1"/>
</dbReference>
<feature type="domain" description="HTH lysR-type" evidence="2">
    <location>
        <begin position="6"/>
        <end position="63"/>
    </location>
</feature>
<dbReference type="EMBL" id="JBEPLM010000004">
    <property type="protein sequence ID" value="MET3593414.1"/>
    <property type="molecule type" value="Genomic_DNA"/>
</dbReference>
<dbReference type="Gene3D" id="1.10.10.10">
    <property type="entry name" value="Winged helix-like DNA-binding domain superfamily/Winged helix DNA-binding domain"/>
    <property type="match status" value="1"/>
</dbReference>
<evidence type="ECO:0000259" key="2">
    <source>
        <dbReference type="PROSITE" id="PS50931"/>
    </source>
</evidence>
<name>A0ABV2HS75_9HYPH</name>
<gene>
    <name evidence="3" type="ORF">ABID26_002811</name>
</gene>
<evidence type="ECO:0000256" key="1">
    <source>
        <dbReference type="ARBA" id="ARBA00009437"/>
    </source>
</evidence>
<dbReference type="InterPro" id="IPR036388">
    <property type="entry name" value="WH-like_DNA-bd_sf"/>
</dbReference>
<dbReference type="RefSeq" id="WP_126096369.1">
    <property type="nucleotide sequence ID" value="NZ_JBEPLM010000004.1"/>
</dbReference>
<sequence length="287" mass="31840">MNEMAIDWSDLRIFLAVARDGSLSSAAKTVGQSAATLSRHIVDLERALGAELFSRLPSGYELTAAGRALTSQAETIEQRFLDIRREFSRRNVSAPIRVSAGTWMTWYLARNIEKLGVTDRSIVFSAVEEVQNIGRREALIGIRNRRPSEPGLAARRTKTVAFAPYSHPNAVRKADWIAATVNTPSAIWVRAHKRDQIRFEVTQPRSLLDLALAGAGHVVLPCFVGDAHNDLVRTDGVIEELSHEQWLVVHGDDRKLPEVRATIDRIARLIGSDRAFDTAIRQAADCV</sequence>
<evidence type="ECO:0000313" key="3">
    <source>
        <dbReference type="EMBL" id="MET3593414.1"/>
    </source>
</evidence>
<comment type="caution">
    <text evidence="3">The sequence shown here is derived from an EMBL/GenBank/DDBJ whole genome shotgun (WGS) entry which is preliminary data.</text>
</comment>
<dbReference type="SUPFAM" id="SSF53850">
    <property type="entry name" value="Periplasmic binding protein-like II"/>
    <property type="match status" value="1"/>
</dbReference>
<dbReference type="PANTHER" id="PTHR30537">
    <property type="entry name" value="HTH-TYPE TRANSCRIPTIONAL REGULATOR"/>
    <property type="match status" value="1"/>
</dbReference>
<comment type="similarity">
    <text evidence="1">Belongs to the LysR transcriptional regulatory family.</text>
</comment>
<dbReference type="Proteomes" id="UP001549036">
    <property type="component" value="Unassembled WGS sequence"/>
</dbReference>
<dbReference type="GO" id="GO:0003677">
    <property type="term" value="F:DNA binding"/>
    <property type="evidence" value="ECO:0007669"/>
    <property type="project" value="UniProtKB-KW"/>
</dbReference>
<accession>A0ABV2HS75</accession>
<dbReference type="InterPro" id="IPR058163">
    <property type="entry name" value="LysR-type_TF_proteobact-type"/>
</dbReference>
<keyword evidence="4" id="KW-1185">Reference proteome</keyword>
<dbReference type="InterPro" id="IPR036390">
    <property type="entry name" value="WH_DNA-bd_sf"/>
</dbReference>
<protein>
    <submittedName>
        <fullName evidence="3">DNA-binding transcriptional LysR family regulator</fullName>
    </submittedName>
</protein>